<evidence type="ECO:0000259" key="9">
    <source>
        <dbReference type="PROSITE" id="PS00631"/>
    </source>
</evidence>
<dbReference type="Pfam" id="PF02789">
    <property type="entry name" value="Peptidase_M17_N"/>
    <property type="match status" value="1"/>
</dbReference>
<accession>A0A1H3QMK5</accession>
<reference evidence="11" key="1">
    <citation type="submission" date="2016-10" db="EMBL/GenBank/DDBJ databases">
        <authorList>
            <person name="Varghese N."/>
            <person name="Submissions S."/>
        </authorList>
    </citation>
    <scope>NUCLEOTIDE SEQUENCE [LARGE SCALE GENOMIC DNA]</scope>
    <source>
        <strain evidence="11">DSM 44718</strain>
    </source>
</reference>
<dbReference type="PANTHER" id="PTHR11963:SF23">
    <property type="entry name" value="CYTOSOL AMINOPEPTIDASE"/>
    <property type="match status" value="1"/>
</dbReference>
<keyword evidence="11" id="KW-1185">Reference proteome</keyword>
<evidence type="ECO:0000313" key="10">
    <source>
        <dbReference type="EMBL" id="SDZ14195.1"/>
    </source>
</evidence>
<dbReference type="Gene3D" id="3.40.220.10">
    <property type="entry name" value="Leucine Aminopeptidase, subunit E, domain 1"/>
    <property type="match status" value="1"/>
</dbReference>
<dbReference type="PANTHER" id="PTHR11963">
    <property type="entry name" value="LEUCINE AMINOPEPTIDASE-RELATED"/>
    <property type="match status" value="1"/>
</dbReference>
<keyword evidence="3" id="KW-0645">Protease</keyword>
<evidence type="ECO:0000256" key="3">
    <source>
        <dbReference type="ARBA" id="ARBA00022670"/>
    </source>
</evidence>
<keyword evidence="4" id="KW-0378">Hydrolase</keyword>
<dbReference type="PROSITE" id="PS00631">
    <property type="entry name" value="CYTOSOL_AP"/>
    <property type="match status" value="1"/>
</dbReference>
<dbReference type="Proteomes" id="UP000199632">
    <property type="component" value="Unassembled WGS sequence"/>
</dbReference>
<comment type="function">
    <text evidence="6">Presumably involved in the processing and regular turnover of intracellular proteins. Catalyzes the removal of unsubstituted N-terminal amino acids from various peptides.</text>
</comment>
<dbReference type="GO" id="GO:0005737">
    <property type="term" value="C:cytoplasm"/>
    <property type="evidence" value="ECO:0007669"/>
    <property type="project" value="InterPro"/>
</dbReference>
<dbReference type="RefSeq" id="WP_090791756.1">
    <property type="nucleotide sequence ID" value="NZ_BOND01000009.1"/>
</dbReference>
<evidence type="ECO:0000313" key="11">
    <source>
        <dbReference type="Proteomes" id="UP000199632"/>
    </source>
</evidence>
<evidence type="ECO:0000256" key="1">
    <source>
        <dbReference type="ARBA" id="ARBA00009528"/>
    </source>
</evidence>
<feature type="domain" description="Cytosol aminopeptidase" evidence="9">
    <location>
        <begin position="318"/>
        <end position="325"/>
    </location>
</feature>
<dbReference type="InterPro" id="IPR011356">
    <property type="entry name" value="Leucine_aapep/pepB"/>
</dbReference>
<organism evidence="10 11">
    <name type="scientific">Asanoa ishikariensis</name>
    <dbReference type="NCBI Taxonomy" id="137265"/>
    <lineage>
        <taxon>Bacteria</taxon>
        <taxon>Bacillati</taxon>
        <taxon>Actinomycetota</taxon>
        <taxon>Actinomycetes</taxon>
        <taxon>Micromonosporales</taxon>
        <taxon>Micromonosporaceae</taxon>
        <taxon>Asanoa</taxon>
    </lineage>
</organism>
<evidence type="ECO:0000256" key="7">
    <source>
        <dbReference type="ARBA" id="ARBA00050021"/>
    </source>
</evidence>
<dbReference type="GO" id="GO:0006508">
    <property type="term" value="P:proteolysis"/>
    <property type="evidence" value="ECO:0007669"/>
    <property type="project" value="UniProtKB-KW"/>
</dbReference>
<protein>
    <recommendedName>
        <fullName evidence="7">Probable cytosol aminopeptidase</fullName>
    </recommendedName>
    <alternativeName>
        <fullName evidence="8">Leucine aminopeptidase</fullName>
    </alternativeName>
    <alternativeName>
        <fullName evidence="5">Leucyl aminopeptidase</fullName>
    </alternativeName>
</protein>
<evidence type="ECO:0000256" key="8">
    <source>
        <dbReference type="ARBA" id="ARBA00050061"/>
    </source>
</evidence>
<keyword evidence="2 10" id="KW-0031">Aminopeptidase</keyword>
<dbReference type="InterPro" id="IPR000819">
    <property type="entry name" value="Peptidase_M17_C"/>
</dbReference>
<dbReference type="OrthoDB" id="9809354at2"/>
<dbReference type="Pfam" id="PF00883">
    <property type="entry name" value="Peptidase_M17"/>
    <property type="match status" value="1"/>
</dbReference>
<name>A0A1H3QMK5_9ACTN</name>
<dbReference type="InterPro" id="IPR008283">
    <property type="entry name" value="Peptidase_M17_N"/>
</dbReference>
<dbReference type="Gene3D" id="3.40.630.10">
    <property type="entry name" value="Zn peptidases"/>
    <property type="match status" value="1"/>
</dbReference>
<dbReference type="CDD" id="cd00433">
    <property type="entry name" value="Peptidase_M17"/>
    <property type="match status" value="1"/>
</dbReference>
<evidence type="ECO:0000256" key="2">
    <source>
        <dbReference type="ARBA" id="ARBA00022438"/>
    </source>
</evidence>
<dbReference type="SUPFAM" id="SSF53187">
    <property type="entry name" value="Zn-dependent exopeptidases"/>
    <property type="match status" value="1"/>
</dbReference>
<gene>
    <name evidence="10" type="ORF">SAMN05421684_2981</name>
</gene>
<comment type="similarity">
    <text evidence="1">Belongs to the peptidase M17 family.</text>
</comment>
<proteinExistence type="inferred from homology"/>
<dbReference type="NCBIfam" id="NF002073">
    <property type="entry name" value="PRK00913.1-2"/>
    <property type="match status" value="1"/>
</dbReference>
<dbReference type="STRING" id="137265.SAMN05421684_2981"/>
<dbReference type="SUPFAM" id="SSF52949">
    <property type="entry name" value="Macro domain-like"/>
    <property type="match status" value="1"/>
</dbReference>
<evidence type="ECO:0000256" key="4">
    <source>
        <dbReference type="ARBA" id="ARBA00022801"/>
    </source>
</evidence>
<dbReference type="EMBL" id="FNQB01000002">
    <property type="protein sequence ID" value="SDZ14195.1"/>
    <property type="molecule type" value="Genomic_DNA"/>
</dbReference>
<dbReference type="AlphaFoldDB" id="A0A1H3QMK5"/>
<evidence type="ECO:0000256" key="6">
    <source>
        <dbReference type="ARBA" id="ARBA00049972"/>
    </source>
</evidence>
<dbReference type="InterPro" id="IPR043472">
    <property type="entry name" value="Macro_dom-like"/>
</dbReference>
<evidence type="ECO:0000256" key="5">
    <source>
        <dbReference type="ARBA" id="ARBA00033172"/>
    </source>
</evidence>
<dbReference type="PRINTS" id="PR00481">
    <property type="entry name" value="LAMNOPPTDASE"/>
</dbReference>
<dbReference type="GO" id="GO:0030145">
    <property type="term" value="F:manganese ion binding"/>
    <property type="evidence" value="ECO:0007669"/>
    <property type="project" value="InterPro"/>
</dbReference>
<sequence length="472" mass="48889">MPTFRFIDPADVDADTLVVPTRAGVPLPDGLPADVVALAVDHSGKGGVVEVLPRPTQRPSKVLLVGVGDGGASGWRAAGAGLARSTARTSTVTVVLPAGDDTDLRAFAEGVLLGSYRFRLGAPRPDAPPALDEVLLAGTPDEAALATARATAEATMLARDLTNMPSDEKTPEWFAEQVSAAAAAYDGLTISVREPEQLAAEGFGGILAVGGGSSRGPRLVELTWSPAQATQHVVLVGKGITFDTGGISIKPRDAMKLMRKDMGGAAAVVAATIAAAALRLPVRVTALAPLAENLVSGSAFRPGDVIRHYGGRTSESNNSDAEGRLVLADALAYAVDRLDPDLIVDLATLTGANAVALGKRTAALYSDNDGLAKSFAEAATDAGEQVWRMPLTTDYRDFLSSELADLSSIASEGGAGSVMAALYLAEFAGPLRDRWVHIDMSAPSWIESDSSELSKGATGWGVRTLLRWLASL</sequence>
<dbReference type="GO" id="GO:0070006">
    <property type="term" value="F:metalloaminopeptidase activity"/>
    <property type="evidence" value="ECO:0007669"/>
    <property type="project" value="InterPro"/>
</dbReference>